<dbReference type="Proteomes" id="UP000008064">
    <property type="component" value="Unassembled WGS sequence"/>
</dbReference>
<keyword evidence="1" id="KW-0175">Coiled coil</keyword>
<dbReference type="EMBL" id="GL945434">
    <property type="protein sequence ID" value="EGO24909.1"/>
    <property type="molecule type" value="Genomic_DNA"/>
</dbReference>
<dbReference type="KEGG" id="sla:SERLADRAFT_415829"/>
<evidence type="ECO:0000313" key="2">
    <source>
        <dbReference type="EMBL" id="EGO24909.1"/>
    </source>
</evidence>
<dbReference type="HOGENOM" id="CLU_528030_0_0_1"/>
<dbReference type="GeneID" id="18813408"/>
<accession>F8NVX5</accession>
<dbReference type="SUPFAM" id="SSF52047">
    <property type="entry name" value="RNI-like"/>
    <property type="match status" value="1"/>
</dbReference>
<dbReference type="OrthoDB" id="2973282at2759"/>
<proteinExistence type="predicted"/>
<gene>
    <name evidence="2" type="ORF">SERLADRAFT_415829</name>
</gene>
<protein>
    <submittedName>
        <fullName evidence="2">Uncharacterized protein</fullName>
    </submittedName>
</protein>
<evidence type="ECO:0000256" key="1">
    <source>
        <dbReference type="SAM" id="Coils"/>
    </source>
</evidence>
<name>F8NVX5_SERL9</name>
<sequence>MPPTLQGSADLSLLRAEVRHEEENVRSLRLQLAAAEQRLTLKRSRLKEHDQPDRASYISLLPDELLSAIFNEVLKPALSEPATTRVFFERVSSKPRFALVLSHVSKLWRSIAIATASLWATDIRLYPDQSVQLLETYITRAKQHLLDIYIVDTSARAAVSPVESRRIAVLLADCIARCRRLSIMSQWDLACPLLFQLVNASAPSLCELCLAIKGGPPVTHDKLALFTNGGAPVLSSLEVRNVPPSTFGHFFQNNTLTSLILSSTSLNDILHVHETRFSARDFLNLLGASPALGSLVLYGDPVRFDAADARALFETVKLPVLHTLVLMPVRTCSYLYNVLKLLDIPSLHSLTLDLRRIYSYNVMNTLVDFLRYDAQYVNLRNFTLYGGLNKDDVAFAAVRAFPNVVSLTVSVYTNTMLKVLTRGDTRREEEEERAVGVDSEDEGHGAESFWPGLKEIVIEDTAKNVNLHRLLKMLQFRKKMGRPLEGIKFDDLDGRFPWFNAPFNRLLQTCVAAELG</sequence>
<dbReference type="AlphaFoldDB" id="F8NVX5"/>
<organism>
    <name type="scientific">Serpula lacrymans var. lacrymans (strain S7.9)</name>
    <name type="common">Dry rot fungus</name>
    <dbReference type="NCBI Taxonomy" id="578457"/>
    <lineage>
        <taxon>Eukaryota</taxon>
        <taxon>Fungi</taxon>
        <taxon>Dikarya</taxon>
        <taxon>Basidiomycota</taxon>
        <taxon>Agaricomycotina</taxon>
        <taxon>Agaricomycetes</taxon>
        <taxon>Agaricomycetidae</taxon>
        <taxon>Boletales</taxon>
        <taxon>Coniophorineae</taxon>
        <taxon>Serpulaceae</taxon>
        <taxon>Serpula</taxon>
    </lineage>
</organism>
<dbReference type="RefSeq" id="XP_007318928.1">
    <property type="nucleotide sequence ID" value="XM_007318866.1"/>
</dbReference>
<reference evidence="2" key="1">
    <citation type="submission" date="2011-04" db="EMBL/GenBank/DDBJ databases">
        <title>Evolution of plant cell wall degrading machinery underlies the functional diversity of forest fungi.</title>
        <authorList>
            <consortium name="US DOE Joint Genome Institute (JGI-PGF)"/>
            <person name="Eastwood D.C."/>
            <person name="Floudas D."/>
            <person name="Binder M."/>
            <person name="Majcherczyk A."/>
            <person name="Schneider P."/>
            <person name="Aerts A."/>
            <person name="Asiegbu F.O."/>
            <person name="Baker S.E."/>
            <person name="Barry K."/>
            <person name="Bendiksby M."/>
            <person name="Blumentritt M."/>
            <person name="Coutinho P.M."/>
            <person name="Cullen D."/>
            <person name="Cullen D."/>
            <person name="Gathman A."/>
            <person name="Goodell B."/>
            <person name="Henrissat B."/>
            <person name="Ihrmark K."/>
            <person name="Kauserud H."/>
            <person name="Kohler A."/>
            <person name="LaButti K."/>
            <person name="Lapidus A."/>
            <person name="Lavin J.L."/>
            <person name="Lee Y.-H."/>
            <person name="Lindquist E."/>
            <person name="Lilly W."/>
            <person name="Lucas S."/>
            <person name="Morin E."/>
            <person name="Murat C."/>
            <person name="Oguiza J.A."/>
            <person name="Park J."/>
            <person name="Pisabarro A.G."/>
            <person name="Riley R."/>
            <person name="Rosling A."/>
            <person name="Salamov A."/>
            <person name="Schmidt O."/>
            <person name="Schmutz J."/>
            <person name="Skrede I."/>
            <person name="Stenlid J."/>
            <person name="Wiebenga A."/>
            <person name="Xie X."/>
            <person name="Kues U."/>
            <person name="Hibbett D.S."/>
            <person name="Hoffmeister D."/>
            <person name="Hogberg N."/>
            <person name="Martin F."/>
            <person name="Grigoriev I.V."/>
            <person name="Watkinson S.C."/>
        </authorList>
    </citation>
    <scope>NUCLEOTIDE SEQUENCE</scope>
    <source>
        <strain evidence="2">S7.9</strain>
    </source>
</reference>
<feature type="coiled-coil region" evidence="1">
    <location>
        <begin position="11"/>
        <end position="45"/>
    </location>
</feature>